<protein>
    <submittedName>
        <fullName evidence="1">DUF1476 family protein</fullName>
    </submittedName>
</protein>
<dbReference type="OrthoDB" id="9810387at2"/>
<proteinExistence type="predicted"/>
<dbReference type="Gene3D" id="1.10.790.20">
    <property type="entry name" value="Domain of unknown function DUF1476"/>
    <property type="match status" value="1"/>
</dbReference>
<evidence type="ECO:0000313" key="1">
    <source>
        <dbReference type="EMBL" id="MQX38268.1"/>
    </source>
</evidence>
<dbReference type="EMBL" id="WIVE01000084">
    <property type="protein sequence ID" value="MQX38268.1"/>
    <property type="molecule type" value="Genomic_DNA"/>
</dbReference>
<organism evidence="1 2">
    <name type="scientific">Roseospira navarrensis</name>
    <dbReference type="NCBI Taxonomy" id="140058"/>
    <lineage>
        <taxon>Bacteria</taxon>
        <taxon>Pseudomonadati</taxon>
        <taxon>Pseudomonadota</taxon>
        <taxon>Alphaproteobacteria</taxon>
        <taxon>Rhodospirillales</taxon>
        <taxon>Rhodospirillaceae</taxon>
        <taxon>Roseospira</taxon>
    </lineage>
</organism>
<comment type="caution">
    <text evidence="1">The sequence shown here is derived from an EMBL/GenBank/DDBJ whole genome shotgun (WGS) entry which is preliminary data.</text>
</comment>
<dbReference type="AlphaFoldDB" id="A0A7X1ZHC6"/>
<dbReference type="RefSeq" id="WP_153346563.1">
    <property type="nucleotide sequence ID" value="NZ_WIVE01000084.1"/>
</dbReference>
<accession>A0A7X1ZHC6</accession>
<dbReference type="Pfam" id="PF07345">
    <property type="entry name" value="ATPaseInh_sub_z"/>
    <property type="match status" value="1"/>
</dbReference>
<dbReference type="InterPro" id="IPR009945">
    <property type="entry name" value="ATPase_inh_sub_z"/>
</dbReference>
<dbReference type="InterPro" id="IPR038293">
    <property type="entry name" value="ATPase_inh_sub_z_sf"/>
</dbReference>
<evidence type="ECO:0000313" key="2">
    <source>
        <dbReference type="Proteomes" id="UP000434582"/>
    </source>
</evidence>
<dbReference type="PIRSF" id="PIRSF031780">
    <property type="entry name" value="UCP031780"/>
    <property type="match status" value="1"/>
</dbReference>
<reference evidence="1 2" key="1">
    <citation type="submission" date="2019-10" db="EMBL/GenBank/DDBJ databases">
        <title>Draft whole-genome sequence of the purple nonsulfur photosynthetic bacterium Roseospira navarrensis DSM 15114.</title>
        <authorList>
            <person name="Kyndt J.A."/>
            <person name="Meyer T.E."/>
        </authorList>
    </citation>
    <scope>NUCLEOTIDE SEQUENCE [LARGE SCALE GENOMIC DNA]</scope>
    <source>
        <strain evidence="1 2">DSM 15114</strain>
    </source>
</reference>
<name>A0A7X1ZHC6_9PROT</name>
<keyword evidence="2" id="KW-1185">Reference proteome</keyword>
<sequence length="114" mass="12797">MSDPFREREKGFEAKFEMDEALRFRIVTRRNKLFGLWVAAEMGLSGSPADQYARALIEHDLTHGSADALTDKALADLTAKGVEVTRHRLDLRLSKLMHEAEASIRDEQVGGVRA</sequence>
<dbReference type="Proteomes" id="UP000434582">
    <property type="component" value="Unassembled WGS sequence"/>
</dbReference>
<gene>
    <name evidence="1" type="ORF">GHC57_17265</name>
</gene>